<dbReference type="FunFam" id="3.10.50.30:FF:000001">
    <property type="entry name" value="Transcription elongation factor GreA"/>
    <property type="match status" value="1"/>
</dbReference>
<keyword evidence="4 8" id="KW-0238">DNA-binding</keyword>
<keyword evidence="3 8" id="KW-0805">Transcription regulation</keyword>
<sequence length="158" mass="17366">MSEKEVILTPEGLTKLEQELEDLKTVKRKEVAARIKEAISFGDISENSEYEEAKNEQAFIEGRILTLEKMLRNARIITNEDVDTGVVSVGSRVKLKDLEFGDVVDYTIVGSAESDPMNNKISNESPVGQALLGKAKGSIVDVNVPAGVIQYEILDINL</sequence>
<dbReference type="SUPFAM" id="SSF46557">
    <property type="entry name" value="GreA transcript cleavage protein, N-terminal domain"/>
    <property type="match status" value="1"/>
</dbReference>
<dbReference type="Gene3D" id="1.10.287.180">
    <property type="entry name" value="Transcription elongation factor, GreA/GreB, N-terminal domain"/>
    <property type="match status" value="1"/>
</dbReference>
<evidence type="ECO:0000313" key="13">
    <source>
        <dbReference type="Proteomes" id="UP000197781"/>
    </source>
</evidence>
<evidence type="ECO:0000259" key="11">
    <source>
        <dbReference type="Pfam" id="PF03449"/>
    </source>
</evidence>
<dbReference type="InterPro" id="IPR028624">
    <property type="entry name" value="Tscrpt_elong_fac_GreA/B"/>
</dbReference>
<evidence type="ECO:0000259" key="10">
    <source>
        <dbReference type="Pfam" id="PF01272"/>
    </source>
</evidence>
<feature type="domain" description="Transcription elongation factor GreA/GreB C-terminal" evidence="10">
    <location>
        <begin position="84"/>
        <end position="157"/>
    </location>
</feature>
<name>A0A220MPL5_9BACL</name>
<dbReference type="NCBIfam" id="TIGR01462">
    <property type="entry name" value="greA"/>
    <property type="match status" value="1"/>
</dbReference>
<dbReference type="AlphaFoldDB" id="A0A220MPL5"/>
<dbReference type="RefSeq" id="WP_088910261.1">
    <property type="nucleotide sequence ID" value="NZ_CP018145.1"/>
</dbReference>
<evidence type="ECO:0000256" key="7">
    <source>
        <dbReference type="ARBA" id="ARBA00030776"/>
    </source>
</evidence>
<dbReference type="PANTHER" id="PTHR30437">
    <property type="entry name" value="TRANSCRIPTION ELONGATION FACTOR GREA"/>
    <property type="match status" value="1"/>
</dbReference>
<protein>
    <recommendedName>
        <fullName evidence="2 8">Transcription elongation factor GreA</fullName>
    </recommendedName>
    <alternativeName>
        <fullName evidence="7 8">Transcript cleavage factor GreA</fullName>
    </alternativeName>
</protein>
<dbReference type="InterPro" id="IPR006359">
    <property type="entry name" value="Tscrpt_elong_fac_GreA"/>
</dbReference>
<reference evidence="12 13" key="1">
    <citation type="submission" date="2016-11" db="EMBL/GenBank/DDBJ databases">
        <authorList>
            <person name="Jaros S."/>
            <person name="Januszkiewicz K."/>
            <person name="Wedrychowicz H."/>
        </authorList>
    </citation>
    <scope>NUCLEOTIDE SEQUENCE [LARGE SCALE GENOMIC DNA]</scope>
    <source>
        <strain evidence="12 13">NF2</strain>
    </source>
</reference>
<dbReference type="NCBIfam" id="NF001263">
    <property type="entry name" value="PRK00226.1-4"/>
    <property type="match status" value="1"/>
</dbReference>
<dbReference type="GO" id="GO:0032784">
    <property type="term" value="P:regulation of DNA-templated transcription elongation"/>
    <property type="evidence" value="ECO:0007669"/>
    <property type="project" value="UniProtKB-UniRule"/>
</dbReference>
<dbReference type="InterPro" id="IPR022691">
    <property type="entry name" value="Tscrpt_elong_fac_GreA/B_N"/>
</dbReference>
<feature type="domain" description="Transcription elongation factor GreA/GreB N-terminal" evidence="11">
    <location>
        <begin position="6"/>
        <end position="76"/>
    </location>
</feature>
<evidence type="ECO:0000256" key="1">
    <source>
        <dbReference type="ARBA" id="ARBA00008213"/>
    </source>
</evidence>
<dbReference type="InterPro" id="IPR036805">
    <property type="entry name" value="Tscrpt_elong_fac_GreA/B_N_sf"/>
</dbReference>
<evidence type="ECO:0000256" key="9">
    <source>
        <dbReference type="RuleBase" id="RU000556"/>
    </source>
</evidence>
<keyword evidence="5 8" id="KW-0804">Transcription</keyword>
<keyword evidence="12" id="KW-0251">Elongation factor</keyword>
<dbReference type="GO" id="GO:0006354">
    <property type="term" value="P:DNA-templated transcription elongation"/>
    <property type="evidence" value="ECO:0007669"/>
    <property type="project" value="TreeGrafter"/>
</dbReference>
<keyword evidence="12" id="KW-0648">Protein biosynthesis</keyword>
<dbReference type="Proteomes" id="UP000197781">
    <property type="component" value="Chromosome"/>
</dbReference>
<proteinExistence type="inferred from homology"/>
<dbReference type="InterPro" id="IPR001437">
    <property type="entry name" value="Tscrpt_elong_fac_GreA/B_C"/>
</dbReference>
<dbReference type="GO" id="GO:0003677">
    <property type="term" value="F:DNA binding"/>
    <property type="evidence" value="ECO:0007669"/>
    <property type="project" value="UniProtKB-UniRule"/>
</dbReference>
<dbReference type="Pfam" id="PF03449">
    <property type="entry name" value="GreA_GreB_N"/>
    <property type="match status" value="1"/>
</dbReference>
<evidence type="ECO:0000256" key="8">
    <source>
        <dbReference type="HAMAP-Rule" id="MF_00105"/>
    </source>
</evidence>
<dbReference type="InterPro" id="IPR018151">
    <property type="entry name" value="TF_GreA/GreB_CS"/>
</dbReference>
<dbReference type="InterPro" id="IPR036953">
    <property type="entry name" value="GreA/GreB_C_sf"/>
</dbReference>
<dbReference type="HAMAP" id="MF_00105">
    <property type="entry name" value="GreA_GreB"/>
    <property type="match status" value="1"/>
</dbReference>
<dbReference type="KEGG" id="bfm:BP422_26295"/>
<gene>
    <name evidence="8" type="primary">greA</name>
    <name evidence="12" type="ORF">BP422_26295</name>
</gene>
<evidence type="ECO:0000256" key="2">
    <source>
        <dbReference type="ARBA" id="ARBA00013729"/>
    </source>
</evidence>
<evidence type="ECO:0000256" key="5">
    <source>
        <dbReference type="ARBA" id="ARBA00023163"/>
    </source>
</evidence>
<accession>A0A220MPL5</accession>
<dbReference type="PANTHER" id="PTHR30437:SF4">
    <property type="entry name" value="TRANSCRIPTION ELONGATION FACTOR GREA"/>
    <property type="match status" value="1"/>
</dbReference>
<comment type="similarity">
    <text evidence="1 8 9">Belongs to the GreA/GreB family.</text>
</comment>
<dbReference type="InterPro" id="IPR023459">
    <property type="entry name" value="Tscrpt_elong_fac_GreA/B_fam"/>
</dbReference>
<organism evidence="12 13">
    <name type="scientific">Brevibacillus formosus</name>
    <dbReference type="NCBI Taxonomy" id="54913"/>
    <lineage>
        <taxon>Bacteria</taxon>
        <taxon>Bacillati</taxon>
        <taxon>Bacillota</taxon>
        <taxon>Bacilli</taxon>
        <taxon>Bacillales</taxon>
        <taxon>Paenibacillaceae</taxon>
        <taxon>Brevibacillus</taxon>
    </lineage>
</organism>
<dbReference type="EMBL" id="CP018145">
    <property type="protein sequence ID" value="ASJ56735.1"/>
    <property type="molecule type" value="Genomic_DNA"/>
</dbReference>
<evidence type="ECO:0000313" key="12">
    <source>
        <dbReference type="EMBL" id="ASJ56735.1"/>
    </source>
</evidence>
<dbReference type="Pfam" id="PF01272">
    <property type="entry name" value="GreA_GreB"/>
    <property type="match status" value="1"/>
</dbReference>
<evidence type="ECO:0000256" key="4">
    <source>
        <dbReference type="ARBA" id="ARBA00023125"/>
    </source>
</evidence>
<comment type="function">
    <text evidence="6 8 9">Necessary for efficient RNA polymerase transcription elongation past template-encoded arresting sites. The arresting sites in DNA have the property of trapping a certain fraction of elongating RNA polymerases that pass through, resulting in locked ternary complexes. Cleavage of the nascent transcript by cleavage factors such as GreA or GreB allows the resumption of elongation from the new 3'terminus. GreA releases sequences of 2 to 3 nucleotides.</text>
</comment>
<dbReference type="Gene3D" id="3.10.50.30">
    <property type="entry name" value="Transcription elongation factor, GreA/GreB, C-terminal domain"/>
    <property type="match status" value="1"/>
</dbReference>
<evidence type="ECO:0000256" key="3">
    <source>
        <dbReference type="ARBA" id="ARBA00023015"/>
    </source>
</evidence>
<dbReference type="GO" id="GO:0070063">
    <property type="term" value="F:RNA polymerase binding"/>
    <property type="evidence" value="ECO:0007669"/>
    <property type="project" value="InterPro"/>
</dbReference>
<evidence type="ECO:0000256" key="6">
    <source>
        <dbReference type="ARBA" id="ARBA00024916"/>
    </source>
</evidence>
<dbReference type="PROSITE" id="PS00829">
    <property type="entry name" value="GREAB_1"/>
    <property type="match status" value="1"/>
</dbReference>
<dbReference type="PIRSF" id="PIRSF006092">
    <property type="entry name" value="GreA_GreB"/>
    <property type="match status" value="1"/>
</dbReference>
<dbReference type="SUPFAM" id="SSF54534">
    <property type="entry name" value="FKBP-like"/>
    <property type="match status" value="1"/>
</dbReference>
<dbReference type="GO" id="GO:0003746">
    <property type="term" value="F:translation elongation factor activity"/>
    <property type="evidence" value="ECO:0007669"/>
    <property type="project" value="UniProtKB-KW"/>
</dbReference>
<dbReference type="FunFam" id="1.10.287.180:FF:000001">
    <property type="entry name" value="Transcription elongation factor GreA"/>
    <property type="match status" value="1"/>
</dbReference>